<evidence type="ECO:0000313" key="3">
    <source>
        <dbReference type="EMBL" id="KAG6452856.1"/>
    </source>
</evidence>
<gene>
    <name evidence="3" type="ORF">O3G_MSEX007828</name>
</gene>
<name>A0A922CNX6_MANSE</name>
<feature type="chain" id="PRO_5037586727" evidence="2">
    <location>
        <begin position="18"/>
        <end position="93"/>
    </location>
</feature>
<keyword evidence="2" id="KW-0732">Signal</keyword>
<protein>
    <submittedName>
        <fullName evidence="3">Uncharacterized protein</fullName>
    </submittedName>
</protein>
<evidence type="ECO:0000256" key="2">
    <source>
        <dbReference type="SAM" id="SignalP"/>
    </source>
</evidence>
<accession>A0A922CNX6</accession>
<proteinExistence type="predicted"/>
<reference evidence="3" key="1">
    <citation type="journal article" date="2016" name="Insect Biochem. Mol. Biol.">
        <title>Multifaceted biological insights from a draft genome sequence of the tobacco hornworm moth, Manduca sexta.</title>
        <authorList>
            <person name="Kanost M.R."/>
            <person name="Arrese E.L."/>
            <person name="Cao X."/>
            <person name="Chen Y.R."/>
            <person name="Chellapilla S."/>
            <person name="Goldsmith M.R."/>
            <person name="Grosse-Wilde E."/>
            <person name="Heckel D.G."/>
            <person name="Herndon N."/>
            <person name="Jiang H."/>
            <person name="Papanicolaou A."/>
            <person name="Qu J."/>
            <person name="Soulages J.L."/>
            <person name="Vogel H."/>
            <person name="Walters J."/>
            <person name="Waterhouse R.M."/>
            <person name="Ahn S.J."/>
            <person name="Almeida F.C."/>
            <person name="An C."/>
            <person name="Aqrawi P."/>
            <person name="Bretschneider A."/>
            <person name="Bryant W.B."/>
            <person name="Bucks S."/>
            <person name="Chao H."/>
            <person name="Chevignon G."/>
            <person name="Christen J.M."/>
            <person name="Clarke D.F."/>
            <person name="Dittmer N.T."/>
            <person name="Ferguson L.C.F."/>
            <person name="Garavelou S."/>
            <person name="Gordon K.H.J."/>
            <person name="Gunaratna R.T."/>
            <person name="Han Y."/>
            <person name="Hauser F."/>
            <person name="He Y."/>
            <person name="Heidel-Fischer H."/>
            <person name="Hirsh A."/>
            <person name="Hu Y."/>
            <person name="Jiang H."/>
            <person name="Kalra D."/>
            <person name="Klinner C."/>
            <person name="Konig C."/>
            <person name="Kovar C."/>
            <person name="Kroll A.R."/>
            <person name="Kuwar S.S."/>
            <person name="Lee S.L."/>
            <person name="Lehman R."/>
            <person name="Li K."/>
            <person name="Li Z."/>
            <person name="Liang H."/>
            <person name="Lovelace S."/>
            <person name="Lu Z."/>
            <person name="Mansfield J.H."/>
            <person name="McCulloch K.J."/>
            <person name="Mathew T."/>
            <person name="Morton B."/>
            <person name="Muzny D.M."/>
            <person name="Neunemann D."/>
            <person name="Ongeri F."/>
            <person name="Pauchet Y."/>
            <person name="Pu L.L."/>
            <person name="Pyrousis I."/>
            <person name="Rao X.J."/>
            <person name="Redding A."/>
            <person name="Roesel C."/>
            <person name="Sanchez-Gracia A."/>
            <person name="Schaack S."/>
            <person name="Shukla A."/>
            <person name="Tetreau G."/>
            <person name="Wang Y."/>
            <person name="Xiong G.H."/>
            <person name="Traut W."/>
            <person name="Walsh T.K."/>
            <person name="Worley K.C."/>
            <person name="Wu D."/>
            <person name="Wu W."/>
            <person name="Wu Y.Q."/>
            <person name="Zhang X."/>
            <person name="Zou Z."/>
            <person name="Zucker H."/>
            <person name="Briscoe A.D."/>
            <person name="Burmester T."/>
            <person name="Clem R.J."/>
            <person name="Feyereisen R."/>
            <person name="Grimmelikhuijzen C.J.P."/>
            <person name="Hamodrakas S.J."/>
            <person name="Hansson B.S."/>
            <person name="Huguet E."/>
            <person name="Jermiin L.S."/>
            <person name="Lan Q."/>
            <person name="Lehman H.K."/>
            <person name="Lorenzen M."/>
            <person name="Merzendorfer H."/>
            <person name="Michalopoulos I."/>
            <person name="Morton D.B."/>
            <person name="Muthukrishnan S."/>
            <person name="Oakeshott J.G."/>
            <person name="Palmer W."/>
            <person name="Park Y."/>
            <person name="Passarelli A.L."/>
            <person name="Rozas J."/>
            <person name="Schwartz L.M."/>
            <person name="Smith W."/>
            <person name="Southgate A."/>
            <person name="Vilcinskas A."/>
            <person name="Vogt R."/>
            <person name="Wang P."/>
            <person name="Werren J."/>
            <person name="Yu X.Q."/>
            <person name="Zhou J.J."/>
            <person name="Brown S.J."/>
            <person name="Scherer S.E."/>
            <person name="Richards S."/>
            <person name="Blissard G.W."/>
        </authorList>
    </citation>
    <scope>NUCLEOTIDE SEQUENCE</scope>
</reference>
<keyword evidence="4" id="KW-1185">Reference proteome</keyword>
<reference evidence="3" key="2">
    <citation type="submission" date="2020-12" db="EMBL/GenBank/DDBJ databases">
        <authorList>
            <person name="Kanost M."/>
        </authorList>
    </citation>
    <scope>NUCLEOTIDE SEQUENCE</scope>
</reference>
<organism evidence="3 4">
    <name type="scientific">Manduca sexta</name>
    <name type="common">Tobacco hawkmoth</name>
    <name type="synonym">Tobacco hornworm</name>
    <dbReference type="NCBI Taxonomy" id="7130"/>
    <lineage>
        <taxon>Eukaryota</taxon>
        <taxon>Metazoa</taxon>
        <taxon>Ecdysozoa</taxon>
        <taxon>Arthropoda</taxon>
        <taxon>Hexapoda</taxon>
        <taxon>Insecta</taxon>
        <taxon>Pterygota</taxon>
        <taxon>Neoptera</taxon>
        <taxon>Endopterygota</taxon>
        <taxon>Lepidoptera</taxon>
        <taxon>Glossata</taxon>
        <taxon>Ditrysia</taxon>
        <taxon>Bombycoidea</taxon>
        <taxon>Sphingidae</taxon>
        <taxon>Sphinginae</taxon>
        <taxon>Sphingini</taxon>
        <taxon>Manduca</taxon>
    </lineage>
</organism>
<dbReference type="Proteomes" id="UP000791440">
    <property type="component" value="Unassembled WGS sequence"/>
</dbReference>
<dbReference type="AlphaFoldDB" id="A0A922CNX6"/>
<dbReference type="EMBL" id="JH668430">
    <property type="protein sequence ID" value="KAG6452856.1"/>
    <property type="molecule type" value="Genomic_DNA"/>
</dbReference>
<evidence type="ECO:0000256" key="1">
    <source>
        <dbReference type="SAM" id="MobiDB-lite"/>
    </source>
</evidence>
<feature type="region of interest" description="Disordered" evidence="1">
    <location>
        <begin position="73"/>
        <end position="93"/>
    </location>
</feature>
<evidence type="ECO:0000313" key="4">
    <source>
        <dbReference type="Proteomes" id="UP000791440"/>
    </source>
</evidence>
<sequence length="93" mass="10123">MKLQVLCVCALLCAVACRSLDEGRQGHIPTAQLDDGDVMSRAKRHNIDSPKCPKDTKLCFGLCMNSTECEEVTGKKLPSSWRPGGPDEESLTT</sequence>
<feature type="signal peptide" evidence="2">
    <location>
        <begin position="1"/>
        <end position="17"/>
    </location>
</feature>
<comment type="caution">
    <text evidence="3">The sequence shown here is derived from an EMBL/GenBank/DDBJ whole genome shotgun (WGS) entry which is preliminary data.</text>
</comment>